<feature type="domain" description="TonB-dependent receptor-like beta-barrel" evidence="14">
    <location>
        <begin position="867"/>
        <end position="968"/>
    </location>
</feature>
<evidence type="ECO:0000259" key="14">
    <source>
        <dbReference type="Pfam" id="PF00593"/>
    </source>
</evidence>
<reference evidence="16" key="1">
    <citation type="submission" date="2024-06" db="EMBL/GenBank/DDBJ databases">
        <authorList>
            <person name="Li S."/>
        </authorList>
    </citation>
    <scope>NUCLEOTIDE SEQUENCE</scope>
    <source>
        <strain evidence="16">SR10</strain>
    </source>
</reference>
<dbReference type="PROSITE" id="PS52016">
    <property type="entry name" value="TONB_DEPENDENT_REC_3"/>
    <property type="match status" value="1"/>
</dbReference>
<dbReference type="RefSeq" id="WP_363797260.1">
    <property type="nucleotide sequence ID" value="NZ_CP159925.1"/>
</dbReference>
<dbReference type="InterPro" id="IPR006311">
    <property type="entry name" value="TAT_signal"/>
</dbReference>
<dbReference type="PROSITE" id="PS51318">
    <property type="entry name" value="TAT"/>
    <property type="match status" value="1"/>
</dbReference>
<comment type="similarity">
    <text evidence="11 12">Belongs to the TonB-dependent receptor family.</text>
</comment>
<dbReference type="Pfam" id="PF07715">
    <property type="entry name" value="Plug"/>
    <property type="match status" value="1"/>
</dbReference>
<dbReference type="InterPro" id="IPR012910">
    <property type="entry name" value="Plug_dom"/>
</dbReference>
<dbReference type="SUPFAM" id="SSF56935">
    <property type="entry name" value="Porins"/>
    <property type="match status" value="1"/>
</dbReference>
<keyword evidence="7" id="KW-0406">Ion transport</keyword>
<keyword evidence="10 11" id="KW-0998">Cell outer membrane</keyword>
<evidence type="ECO:0000256" key="7">
    <source>
        <dbReference type="ARBA" id="ARBA00023065"/>
    </source>
</evidence>
<keyword evidence="6" id="KW-0408">Iron</keyword>
<evidence type="ECO:0000256" key="12">
    <source>
        <dbReference type="RuleBase" id="RU003357"/>
    </source>
</evidence>
<evidence type="ECO:0000256" key="11">
    <source>
        <dbReference type="PROSITE-ProRule" id="PRU01360"/>
    </source>
</evidence>
<name>A0AAU8MS25_9GAMM</name>
<evidence type="ECO:0000256" key="3">
    <source>
        <dbReference type="ARBA" id="ARBA00022452"/>
    </source>
</evidence>
<keyword evidence="5 11" id="KW-0812">Transmembrane</keyword>
<keyword evidence="16" id="KW-0675">Receptor</keyword>
<feature type="chain" id="PRO_5043616721" evidence="13">
    <location>
        <begin position="32"/>
        <end position="1008"/>
    </location>
</feature>
<organism evidence="16">
    <name type="scientific">Lysobacter firmicutimachus</name>
    <dbReference type="NCBI Taxonomy" id="1792846"/>
    <lineage>
        <taxon>Bacteria</taxon>
        <taxon>Pseudomonadati</taxon>
        <taxon>Pseudomonadota</taxon>
        <taxon>Gammaproteobacteria</taxon>
        <taxon>Lysobacterales</taxon>
        <taxon>Lysobacteraceae</taxon>
        <taxon>Lysobacter</taxon>
    </lineage>
</organism>
<keyword evidence="3 11" id="KW-1134">Transmembrane beta strand</keyword>
<dbReference type="InterPro" id="IPR036942">
    <property type="entry name" value="Beta-barrel_TonB_sf"/>
</dbReference>
<protein>
    <submittedName>
        <fullName evidence="16">TonB-dependent receptor</fullName>
    </submittedName>
</protein>
<dbReference type="AlphaFoldDB" id="A0AAU8MS25"/>
<keyword evidence="2 11" id="KW-0813">Transport</keyword>
<dbReference type="Gene3D" id="2.40.170.20">
    <property type="entry name" value="TonB-dependent receptor, beta-barrel domain"/>
    <property type="match status" value="3"/>
</dbReference>
<dbReference type="GO" id="GO:0009279">
    <property type="term" value="C:cell outer membrane"/>
    <property type="evidence" value="ECO:0007669"/>
    <property type="project" value="UniProtKB-SubCell"/>
</dbReference>
<dbReference type="InterPro" id="IPR000531">
    <property type="entry name" value="Beta-barrel_TonB"/>
</dbReference>
<evidence type="ECO:0000256" key="1">
    <source>
        <dbReference type="ARBA" id="ARBA00004571"/>
    </source>
</evidence>
<accession>A0AAU8MS25</accession>
<evidence type="ECO:0000313" key="16">
    <source>
        <dbReference type="EMBL" id="XCO74409.1"/>
    </source>
</evidence>
<evidence type="ECO:0000256" key="8">
    <source>
        <dbReference type="ARBA" id="ARBA00023077"/>
    </source>
</evidence>
<dbReference type="PANTHER" id="PTHR32552">
    <property type="entry name" value="FERRICHROME IRON RECEPTOR-RELATED"/>
    <property type="match status" value="1"/>
</dbReference>
<evidence type="ECO:0000256" key="9">
    <source>
        <dbReference type="ARBA" id="ARBA00023136"/>
    </source>
</evidence>
<dbReference type="Pfam" id="PF00593">
    <property type="entry name" value="TonB_dep_Rec_b-barrel"/>
    <property type="match status" value="2"/>
</dbReference>
<keyword evidence="13" id="KW-0732">Signal</keyword>
<dbReference type="PANTHER" id="PTHR32552:SF81">
    <property type="entry name" value="TONB-DEPENDENT OUTER MEMBRANE RECEPTOR"/>
    <property type="match status" value="1"/>
</dbReference>
<keyword evidence="4" id="KW-0410">Iron transport</keyword>
<feature type="domain" description="TonB-dependent receptor-like beta-barrel" evidence="14">
    <location>
        <begin position="380"/>
        <end position="797"/>
    </location>
</feature>
<keyword evidence="9 11" id="KW-0472">Membrane</keyword>
<sequence>MPSTHPRFRPMPRRRALLLALLSGLAMQAAAQQGAAPAPEAAPPGQTASADATTLDAVIVTAQKRAERIQDVPIALSVFSAQSLDELKIEGGAELLRATPNVTFSKSNFASYNFSIRGVGTKALSVTTDPGVAVSFNSTPLIRNRLFEQEYFDVDRIEVLRGPQGTLYGRNATGGVVNMIPSLPSLDGVEANLKGEIGNYDSRRVAGMVNLPAGDTLAFRLAGAWTRRDGYDYNTVTRRDVNDRDLWSARGSALWTPNERVRASLVWEHFEEDDRRSRTGKQLCHRDPGPERVGATATDAPFYREYLSQACLPGSLYDEGAFGTPNGASLPQMLVAPGFVKLGWLPDFSDFVYALRGGVTAPIDPFGDVRQSRDLREIATTYDPRFKAENDVVQLNFDFDLGNGLSLVSQSAYSKDDYYSTQDYGRFASVPIFSDSGDAVDDEGNPAFALTPGGVYTDPQLGPSSGYLAVDLSRARSKQWSQELRLQSDFDGRFNFNVGANYLDFEIDEDYYVFNNIFSLLAQGFYNQDALRGIAGYPPMDCPQNLDPSLPFYLQCVYIDPNPIDRIDGQGHNYFRSRNIARTRSWAVFGEGYWQLSDTVKLTAGLRYTDDTKITTPVPSQLLLAPGLRGGGLVNSGYPALPDVRQSWGKFTGRLVLDWKPDLAFTDDTLVYASLARGYKAGGTNSPGIGADPEFLGFIARDTTFAPEYVNAFEIGTKNSFAGGKLQFNASAFYYDYRDYQVSQIVDRSAFNENFDATSYGLELELAWKPTERLRLDANLGWLKTRIADGERSIDVMDRTQGNPDWVVVRPWLQQASNCVAPKDYVERILAVAGDYNIAPTILNNFCSPRFFLGGDLLPGGFYESLLGFSYDPRTDGPNGGQGFYAELGGNELPNAPRLTFNLGAQYTFQLGEHWDLTLRGDYYRQSKSYARVYNTVNDRLRSWSNANFSLTLNRPQSDLSVQLYVKNAFDKTPITDAFVNSDDSGLTTNVFTLDPRIVGLSVRKGFY</sequence>
<keyword evidence="8 12" id="KW-0798">TonB box</keyword>
<evidence type="ECO:0000256" key="5">
    <source>
        <dbReference type="ARBA" id="ARBA00022692"/>
    </source>
</evidence>
<dbReference type="InterPro" id="IPR039426">
    <property type="entry name" value="TonB-dep_rcpt-like"/>
</dbReference>
<feature type="domain" description="TonB-dependent receptor plug" evidence="15">
    <location>
        <begin position="69"/>
        <end position="176"/>
    </location>
</feature>
<evidence type="ECO:0000256" key="4">
    <source>
        <dbReference type="ARBA" id="ARBA00022496"/>
    </source>
</evidence>
<gene>
    <name evidence="16" type="ORF">ABU614_18805</name>
</gene>
<evidence type="ECO:0000259" key="15">
    <source>
        <dbReference type="Pfam" id="PF07715"/>
    </source>
</evidence>
<evidence type="ECO:0000256" key="13">
    <source>
        <dbReference type="SAM" id="SignalP"/>
    </source>
</evidence>
<evidence type="ECO:0000256" key="10">
    <source>
        <dbReference type="ARBA" id="ARBA00023237"/>
    </source>
</evidence>
<comment type="subcellular location">
    <subcellularLocation>
        <location evidence="1 11">Cell outer membrane</location>
        <topology evidence="1 11">Multi-pass membrane protein</topology>
    </subcellularLocation>
</comment>
<feature type="signal peptide" evidence="13">
    <location>
        <begin position="1"/>
        <end position="31"/>
    </location>
</feature>
<dbReference type="EMBL" id="CP159925">
    <property type="protein sequence ID" value="XCO74409.1"/>
    <property type="molecule type" value="Genomic_DNA"/>
</dbReference>
<evidence type="ECO:0000256" key="2">
    <source>
        <dbReference type="ARBA" id="ARBA00022448"/>
    </source>
</evidence>
<proteinExistence type="inferred from homology"/>
<evidence type="ECO:0000256" key="6">
    <source>
        <dbReference type="ARBA" id="ARBA00023004"/>
    </source>
</evidence>
<dbReference type="GO" id="GO:0006826">
    <property type="term" value="P:iron ion transport"/>
    <property type="evidence" value="ECO:0007669"/>
    <property type="project" value="UniProtKB-KW"/>
</dbReference>